<evidence type="ECO:0000256" key="5">
    <source>
        <dbReference type="ARBA" id="ARBA00023136"/>
    </source>
</evidence>
<keyword evidence="2" id="KW-1003">Cell membrane</keyword>
<dbReference type="PANTHER" id="PTHR30086">
    <property type="entry name" value="ARGININE EXPORTER PROTEIN ARGO"/>
    <property type="match status" value="1"/>
</dbReference>
<feature type="transmembrane region" description="Helical" evidence="6">
    <location>
        <begin position="74"/>
        <end position="92"/>
    </location>
</feature>
<comment type="caution">
    <text evidence="7">The sequence shown here is derived from an EMBL/GenBank/DDBJ whole genome shotgun (WGS) entry which is preliminary data.</text>
</comment>
<keyword evidence="5 6" id="KW-0472">Membrane</keyword>
<evidence type="ECO:0000256" key="4">
    <source>
        <dbReference type="ARBA" id="ARBA00022989"/>
    </source>
</evidence>
<dbReference type="AlphaFoldDB" id="A0A3E1R9S2"/>
<dbReference type="Proteomes" id="UP000260665">
    <property type="component" value="Unassembled WGS sequence"/>
</dbReference>
<proteinExistence type="predicted"/>
<sequence>MPLDQLLLFIAAGLLLNLTPGPDVLYIISQSLRHGLRAGLIAALGITAGCFVHIFAAAVGVSALMLASSTAFTVLKWLGAGYLVYVGTRMLFSQAPMVSDSPLRADAGEILEAVPAGDVPARHSAASGELKTIFLRGFWTNALNPKVAVFFLAFLPQFIAPTVEHKPLAFLLLGLLFNFNAVWVNLGWAVAAVWLAQKAGGLQARMHWLDRVAGSLFIAFGCKLALTDNPAS</sequence>
<gene>
    <name evidence="7" type="ORF">DIC66_15480</name>
</gene>
<keyword evidence="3 6" id="KW-0812">Transmembrane</keyword>
<evidence type="ECO:0000256" key="6">
    <source>
        <dbReference type="SAM" id="Phobius"/>
    </source>
</evidence>
<evidence type="ECO:0000256" key="3">
    <source>
        <dbReference type="ARBA" id="ARBA00022692"/>
    </source>
</evidence>
<accession>A0A3E1R9S2</accession>
<keyword evidence="8" id="KW-1185">Reference proteome</keyword>
<dbReference type="GO" id="GO:0005886">
    <property type="term" value="C:plasma membrane"/>
    <property type="evidence" value="ECO:0007669"/>
    <property type="project" value="UniProtKB-SubCell"/>
</dbReference>
<evidence type="ECO:0000313" key="8">
    <source>
        <dbReference type="Proteomes" id="UP000260665"/>
    </source>
</evidence>
<evidence type="ECO:0000256" key="1">
    <source>
        <dbReference type="ARBA" id="ARBA00004651"/>
    </source>
</evidence>
<dbReference type="GO" id="GO:0015171">
    <property type="term" value="F:amino acid transmembrane transporter activity"/>
    <property type="evidence" value="ECO:0007669"/>
    <property type="project" value="TreeGrafter"/>
</dbReference>
<feature type="transmembrane region" description="Helical" evidence="6">
    <location>
        <begin position="169"/>
        <end position="196"/>
    </location>
</feature>
<protein>
    <submittedName>
        <fullName evidence="7">Lysine transporter LysE</fullName>
    </submittedName>
</protein>
<organism evidence="7 8">
    <name type="scientific">Rhodoferax lacus</name>
    <dbReference type="NCBI Taxonomy" id="2184758"/>
    <lineage>
        <taxon>Bacteria</taxon>
        <taxon>Pseudomonadati</taxon>
        <taxon>Pseudomonadota</taxon>
        <taxon>Betaproteobacteria</taxon>
        <taxon>Burkholderiales</taxon>
        <taxon>Comamonadaceae</taxon>
        <taxon>Rhodoferax</taxon>
    </lineage>
</organism>
<feature type="transmembrane region" description="Helical" evidence="6">
    <location>
        <begin position="6"/>
        <end position="28"/>
    </location>
</feature>
<evidence type="ECO:0000256" key="2">
    <source>
        <dbReference type="ARBA" id="ARBA00022475"/>
    </source>
</evidence>
<dbReference type="RefSeq" id="WP_117178816.1">
    <property type="nucleotide sequence ID" value="NZ_QFZK01000010.1"/>
</dbReference>
<dbReference type="PANTHER" id="PTHR30086:SF20">
    <property type="entry name" value="ARGININE EXPORTER PROTEIN ARGO-RELATED"/>
    <property type="match status" value="1"/>
</dbReference>
<reference evidence="7 8" key="1">
    <citation type="submission" date="2018-05" db="EMBL/GenBank/DDBJ databases">
        <title>Rhodoferax soyangensis sp.nov., isolated from an oligotrophic freshwater lake.</title>
        <authorList>
            <person name="Park M."/>
        </authorList>
    </citation>
    <scope>NUCLEOTIDE SEQUENCE [LARGE SCALE GENOMIC DNA]</scope>
    <source>
        <strain evidence="7 8">IMCC26218</strain>
    </source>
</reference>
<evidence type="ECO:0000313" key="7">
    <source>
        <dbReference type="EMBL" id="RFO96114.1"/>
    </source>
</evidence>
<feature type="transmembrane region" description="Helical" evidence="6">
    <location>
        <begin position="40"/>
        <end position="68"/>
    </location>
</feature>
<dbReference type="PIRSF" id="PIRSF006324">
    <property type="entry name" value="LeuE"/>
    <property type="match status" value="1"/>
</dbReference>
<dbReference type="InterPro" id="IPR001123">
    <property type="entry name" value="LeuE-type"/>
</dbReference>
<dbReference type="EMBL" id="QFZK01000010">
    <property type="protein sequence ID" value="RFO96114.1"/>
    <property type="molecule type" value="Genomic_DNA"/>
</dbReference>
<comment type="subcellular location">
    <subcellularLocation>
        <location evidence="1">Cell membrane</location>
        <topology evidence="1">Multi-pass membrane protein</topology>
    </subcellularLocation>
</comment>
<feature type="transmembrane region" description="Helical" evidence="6">
    <location>
        <begin position="143"/>
        <end position="163"/>
    </location>
</feature>
<keyword evidence="4 6" id="KW-1133">Transmembrane helix</keyword>
<name>A0A3E1R9S2_9BURK</name>
<dbReference type="OrthoDB" id="9784202at2"/>
<dbReference type="Pfam" id="PF01810">
    <property type="entry name" value="LysE"/>
    <property type="match status" value="1"/>
</dbReference>